<evidence type="ECO:0000256" key="16">
    <source>
        <dbReference type="ARBA" id="ARBA00022989"/>
    </source>
</evidence>
<sequence length="2102" mass="230657">MERFASMRVVFSLSVLAVLLLQLLLGVATAAAANCSTHCGNIGISYPFGVEPGCYHEGFNLTCDRSHKPPKLFLGDGSVEVLEISIPSGTVRINSSSIVPVSTSSAVGTGSVNKTGKYHTWGGLRKGGPFFISPYKNKFLVLSCSNVQVLLLGGNNSTVNACATYCPPAPKKGQPFQFPMRNECSGIGCCSAAIPKGYTSYSIQIQPANEISEFDAESSVYIAEEGSYNATRLIFETVSALPALLDWAISNSSCGTKPSAAPACRSSNSYCQNYTSYVYNGYQCRCNAGYQGNPYVPNGCQDIDECAHWELHSCYGTCINIPGTFHCRCPDGTYGNPLMEGGCIKIKKSSQGLSIGLVISGGTVLLLLALCAPLATRKIKLRKKKKTKERFFKQNHGLLFQQLISQKVDIGERMIITLSDLEKATNNFDKSREVGGGGHGVVYKGILDLHVVAIKKSKIVVQREIDQFINEVAILSQINHRNVVKLLGCCLETEVPLLVYEFISNGTLYDHLHVEGPISLPWDDRLRIALEVARAVAYLHSASSMPIFHRDIKSSNILLDDSLTAKVSDFGASRYIPIDQTGVTTAVQGTFGYLDPMYYYTGRLTDRSDVFSFGVLLVELLTRKKPFVHTSSNGDALVLHFVSLHTENNLVDILDPQVMEEGDGEVQEVAALAATCIKLKGDDRPTMREVEMALENLRVKKKHATLDTTSNRYDGDQIAADYLSTRGITDESTRQYTMEEEILSSAAALLLLLPFFAVAAAAAGSDDGRSSGNCTSRCGNISIEYPFGMEAGCYRDGFNLTCNHSYNPPRLFLGDGTIQVLDISFPSNEVRVNINRMVFNSTEKRIVQNKTLDVGGPFVVSRFGNKIGLVGCNARVDLRGGENNSLISSCTAVCPSEDDRFTLSGLGDSACSSGLGCCQATFPLDYSSYNIQIQNLQRQSVSKFDNLVYVVDEELKFSYTPESQNFPEALPAVLNWFIVSNFSCTPTSSAPITGPECRSANSGCSGVNGGYKCYCPNGYQGNPYVSGGCHDIDECHSPDYSCYGVCKNTPGSYSCECNQGYEGDASEPNGCKGRDLGLRIGLGVGGGTILLLLAFGAPFISSKMKLRKMKRMKETFFRQNHGLLLERLVSQRADIGQRMIMTLQELEKATDNFDKSREIGGGGHGVVYKGILDLQVVAIKKSRIVVKREINDFINEVAILSQINHRNVVKLLGCCLETEVPLLVYEFISNGSLDHHLYVDGPISLSWDDRIRIALEVARALTYLHSATTIPIFHRDIKACNILLDENLISKVSDFGASRYIPVEQTEVTTAVQGTIGYLDPMYYYTGHLTDKSDVFSFGVLLIELLTRKRPMYMTDHGESLVLYFASLHRQGQLVQIIDPQVMTEGDGDQIQEVASLAATCTKLDGQDRPTMRDVEMTLENLLVKKKLASHSVKSSRYNASEITWHYMLAAGQESKEMSKQYNIGGGDVMVRVVVGSRRVHVQLLILQLLAAVVAAAEEPAVPPAKKIESCTTSCGNISIEYPFGVEAGCYHAIGFNLTCDHLYRPPRLFLGDGTVQVLDISIPNRTVRINSGRIYIENNGHGSSNRTCSGGLPKGGPYFLSEPESSLVLMGCNSQVVVRELGGNHTLLASCSVISPSFSLQRGFFQIFRISACSGIGACQTSIIFGYSTYLIQNHKVDQSLDASYSEIYLVDQGFNPNSDEDPQALPALLEWIISKSTSNCPRNSSASECRSAHSSCRDTDAWAHKGYRCECSDGYQGNPYITDGCKVTRKEDIIVGAKMASRATLLSQTDAKTLMSVQTQRRIHAMESAEIRVGHFIVNVKMEHMGIPLKRGCITSKNSLTVQREIGEFINEVAILSQINHRNVVKLLGCCLETEVPLLVYEFISHGTLYHYLHIDGPISLSWGDRLRISLEVARALSYLHSTSSMPIYHKDIKSSNILLDDSLTAKVSDFGASKYTPIDRSEITTAVQGTIGYLDPMYYYTGRLTDKSDVFSFGVLPVELLTRKKPVADTFDGDSLVSNFISLFSEGNLIDIIDPQNQVDPVKIKYQLSTCQLKELPQKEVDNLWKRKCYRFLDNYALASARTLASLPGSNNLCMDVYC</sequence>
<keyword evidence="9" id="KW-0808">Transferase</keyword>
<keyword evidence="18" id="KW-1015">Disulfide bond</keyword>
<dbReference type="GO" id="GO:0030247">
    <property type="term" value="F:polysaccharide binding"/>
    <property type="evidence" value="ECO:0007669"/>
    <property type="project" value="InterPro"/>
</dbReference>
<evidence type="ECO:0000256" key="19">
    <source>
        <dbReference type="ARBA" id="ARBA00023170"/>
    </source>
</evidence>
<evidence type="ECO:0000256" key="3">
    <source>
        <dbReference type="ARBA" id="ARBA00012513"/>
    </source>
</evidence>
<dbReference type="Gene3D" id="2.10.25.10">
    <property type="entry name" value="Laminin"/>
    <property type="match status" value="2"/>
</dbReference>
<keyword evidence="4" id="KW-1003">Cell membrane</keyword>
<feature type="signal peptide" evidence="26">
    <location>
        <begin position="1"/>
        <end position="32"/>
    </location>
</feature>
<protein>
    <recommendedName>
        <fullName evidence="3">non-specific serine/threonine protein kinase</fullName>
        <ecNumber evidence="3">2.7.11.1</ecNumber>
    </recommendedName>
</protein>
<dbReference type="InterPro" id="IPR008271">
    <property type="entry name" value="Ser/Thr_kinase_AS"/>
</dbReference>
<keyword evidence="12" id="KW-0677">Repeat</keyword>
<comment type="caution">
    <text evidence="23">Lacks conserved residue(s) required for the propagation of feature annotation.</text>
</comment>
<dbReference type="PROSITE" id="PS50011">
    <property type="entry name" value="PROTEIN_KINASE_DOM"/>
    <property type="match status" value="3"/>
</dbReference>
<dbReference type="InterPro" id="IPR011009">
    <property type="entry name" value="Kinase-like_dom_sf"/>
</dbReference>
<evidence type="ECO:0000256" key="20">
    <source>
        <dbReference type="ARBA" id="ARBA00023180"/>
    </source>
</evidence>
<evidence type="ECO:0000256" key="25">
    <source>
        <dbReference type="SAM" id="Phobius"/>
    </source>
</evidence>
<dbReference type="InterPro" id="IPR000719">
    <property type="entry name" value="Prot_kinase_dom"/>
</dbReference>
<evidence type="ECO:0000256" key="21">
    <source>
        <dbReference type="ARBA" id="ARBA00047899"/>
    </source>
</evidence>
<keyword evidence="10 25" id="KW-0812">Transmembrane</keyword>
<feature type="domain" description="Protein kinase" evidence="27">
    <location>
        <begin position="1153"/>
        <end position="1424"/>
    </location>
</feature>
<comment type="catalytic activity">
    <reaction evidence="22">
        <text>L-seryl-[protein] + ATP = O-phospho-L-seryl-[protein] + ADP + H(+)</text>
        <dbReference type="Rhea" id="RHEA:17989"/>
        <dbReference type="Rhea" id="RHEA-COMP:9863"/>
        <dbReference type="Rhea" id="RHEA-COMP:11604"/>
        <dbReference type="ChEBI" id="CHEBI:15378"/>
        <dbReference type="ChEBI" id="CHEBI:29999"/>
        <dbReference type="ChEBI" id="CHEBI:30616"/>
        <dbReference type="ChEBI" id="CHEBI:83421"/>
        <dbReference type="ChEBI" id="CHEBI:456216"/>
        <dbReference type="EC" id="2.7.11.1"/>
    </reaction>
</comment>
<dbReference type="SMART" id="SM00181">
    <property type="entry name" value="EGF"/>
    <property type="match status" value="5"/>
</dbReference>
<feature type="transmembrane region" description="Helical" evidence="25">
    <location>
        <begin position="1076"/>
        <end position="1101"/>
    </location>
</feature>
<evidence type="ECO:0000259" key="27">
    <source>
        <dbReference type="PROSITE" id="PS50011"/>
    </source>
</evidence>
<dbReference type="PaxDb" id="65489-OBART08G19500.1"/>
<keyword evidence="16 25" id="KW-1133">Transmembrane helix</keyword>
<reference evidence="29" key="2">
    <citation type="submission" date="2015-03" db="UniProtKB">
        <authorList>
            <consortium name="EnsemblPlants"/>
        </authorList>
    </citation>
    <scope>IDENTIFICATION</scope>
</reference>
<feature type="domain" description="EGF-like" evidence="28">
    <location>
        <begin position="1031"/>
        <end position="1067"/>
    </location>
</feature>
<evidence type="ECO:0000256" key="1">
    <source>
        <dbReference type="ARBA" id="ARBA00004162"/>
    </source>
</evidence>
<dbReference type="SMART" id="SM00220">
    <property type="entry name" value="S_TKc"/>
    <property type="match status" value="3"/>
</dbReference>
<keyword evidence="14" id="KW-0418">Kinase</keyword>
<dbReference type="InterPro" id="IPR009030">
    <property type="entry name" value="Growth_fac_rcpt_cys_sf"/>
</dbReference>
<dbReference type="GO" id="GO:0005886">
    <property type="term" value="C:plasma membrane"/>
    <property type="evidence" value="ECO:0007669"/>
    <property type="project" value="UniProtKB-SubCell"/>
</dbReference>
<feature type="domain" description="Protein kinase" evidence="27">
    <location>
        <begin position="1807"/>
        <end position="2102"/>
    </location>
</feature>
<evidence type="ECO:0000256" key="23">
    <source>
        <dbReference type="PROSITE-ProRule" id="PRU00076"/>
    </source>
</evidence>
<dbReference type="eggNOG" id="ENOG502RMXX">
    <property type="taxonomic scope" value="Eukaryota"/>
</dbReference>
<dbReference type="InterPro" id="IPR000742">
    <property type="entry name" value="EGF"/>
</dbReference>
<dbReference type="InterPro" id="IPR045274">
    <property type="entry name" value="WAK-like"/>
</dbReference>
<evidence type="ECO:0000256" key="4">
    <source>
        <dbReference type="ARBA" id="ARBA00022475"/>
    </source>
</evidence>
<keyword evidence="7" id="KW-0597">Phosphoprotein</keyword>
<dbReference type="PROSITE" id="PS00107">
    <property type="entry name" value="PROTEIN_KINASE_ATP"/>
    <property type="match status" value="2"/>
</dbReference>
<feature type="binding site" evidence="24">
    <location>
        <position position="1187"/>
    </location>
    <ligand>
        <name>ATP</name>
        <dbReference type="ChEBI" id="CHEBI:30616"/>
    </ligand>
</feature>
<evidence type="ECO:0000256" key="26">
    <source>
        <dbReference type="SAM" id="SignalP"/>
    </source>
</evidence>
<feature type="chain" id="PRO_5002276632" description="non-specific serine/threonine protein kinase" evidence="26">
    <location>
        <begin position="33"/>
        <end position="2102"/>
    </location>
</feature>
<dbReference type="FunFam" id="1.10.510.10:FF:000084">
    <property type="entry name" value="Wall-associated receptor kinase 2"/>
    <property type="match status" value="2"/>
</dbReference>
<evidence type="ECO:0000256" key="14">
    <source>
        <dbReference type="ARBA" id="ARBA00022777"/>
    </source>
</evidence>
<evidence type="ECO:0000256" key="6">
    <source>
        <dbReference type="ARBA" id="ARBA00022536"/>
    </source>
</evidence>
<keyword evidence="6 23" id="KW-0245">EGF-like domain</keyword>
<feature type="binding site" evidence="24">
    <location>
        <position position="456"/>
    </location>
    <ligand>
        <name>ATP</name>
        <dbReference type="ChEBI" id="CHEBI:30616"/>
    </ligand>
</feature>
<dbReference type="InterPro" id="IPR049883">
    <property type="entry name" value="NOTCH1_EGF-like"/>
</dbReference>
<name>A0A0D3H1U5_9ORYZ</name>
<dbReference type="PROSITE" id="PS50026">
    <property type="entry name" value="EGF_3"/>
    <property type="match status" value="2"/>
</dbReference>
<evidence type="ECO:0000256" key="15">
    <source>
        <dbReference type="ARBA" id="ARBA00022840"/>
    </source>
</evidence>
<dbReference type="GO" id="GO:0004674">
    <property type="term" value="F:protein serine/threonine kinase activity"/>
    <property type="evidence" value="ECO:0007669"/>
    <property type="project" value="UniProtKB-KW"/>
</dbReference>
<keyword evidence="8" id="KW-0433">Leucine-rich repeat</keyword>
<dbReference type="SUPFAM" id="SSF56112">
    <property type="entry name" value="Protein kinase-like (PK-like)"/>
    <property type="match status" value="3"/>
</dbReference>
<dbReference type="STRING" id="65489.A0A0D3H1U5"/>
<dbReference type="InterPro" id="IPR017441">
    <property type="entry name" value="Protein_kinase_ATP_BS"/>
</dbReference>
<evidence type="ECO:0000256" key="13">
    <source>
        <dbReference type="ARBA" id="ARBA00022741"/>
    </source>
</evidence>
<evidence type="ECO:0000256" key="11">
    <source>
        <dbReference type="ARBA" id="ARBA00022729"/>
    </source>
</evidence>
<dbReference type="FunFam" id="2.10.25.10:FF:000355">
    <property type="entry name" value="Wall-associated receptor kinase 3"/>
    <property type="match status" value="1"/>
</dbReference>
<dbReference type="Gene3D" id="3.30.200.20">
    <property type="entry name" value="Phosphorylase Kinase, domain 1"/>
    <property type="match status" value="3"/>
</dbReference>
<dbReference type="PROSITE" id="PS01187">
    <property type="entry name" value="EGF_CA"/>
    <property type="match status" value="2"/>
</dbReference>
<reference evidence="29" key="1">
    <citation type="journal article" date="2009" name="Rice">
        <title>De Novo Next Generation Sequencing of Plant Genomes.</title>
        <authorList>
            <person name="Rounsley S."/>
            <person name="Marri P.R."/>
            <person name="Yu Y."/>
            <person name="He R."/>
            <person name="Sisneros N."/>
            <person name="Goicoechea J.L."/>
            <person name="Lee S.J."/>
            <person name="Angelova A."/>
            <person name="Kudrna D."/>
            <person name="Luo M."/>
            <person name="Affourtit J."/>
            <person name="Desany B."/>
            <person name="Knight J."/>
            <person name="Niazi F."/>
            <person name="Egholm M."/>
            <person name="Wing R.A."/>
        </authorList>
    </citation>
    <scope>NUCLEOTIDE SEQUENCE [LARGE SCALE GENOMIC DNA]</scope>
    <source>
        <strain evidence="29">cv. IRGC 105608</strain>
    </source>
</reference>
<keyword evidence="15 24" id="KW-0067">ATP-binding</keyword>
<dbReference type="FunFam" id="1.10.510.10:FF:000358">
    <property type="entry name" value="Putative leucine-rich repeat receptor-like serine/threonine-protein kinase"/>
    <property type="match status" value="1"/>
</dbReference>
<evidence type="ECO:0000256" key="2">
    <source>
        <dbReference type="ARBA" id="ARBA00004479"/>
    </source>
</evidence>
<dbReference type="InterPro" id="IPR025287">
    <property type="entry name" value="WAK_GUB"/>
</dbReference>
<keyword evidence="19" id="KW-0675">Receptor</keyword>
<dbReference type="SMART" id="SM00179">
    <property type="entry name" value="EGF_CA"/>
    <property type="match status" value="2"/>
</dbReference>
<keyword evidence="30" id="KW-1185">Reference proteome</keyword>
<evidence type="ECO:0000256" key="18">
    <source>
        <dbReference type="ARBA" id="ARBA00023157"/>
    </source>
</evidence>
<evidence type="ECO:0000256" key="5">
    <source>
        <dbReference type="ARBA" id="ARBA00022527"/>
    </source>
</evidence>
<dbReference type="GO" id="GO:0007166">
    <property type="term" value="P:cell surface receptor signaling pathway"/>
    <property type="evidence" value="ECO:0007669"/>
    <property type="project" value="InterPro"/>
</dbReference>
<organism evidence="29">
    <name type="scientific">Oryza barthii</name>
    <dbReference type="NCBI Taxonomy" id="65489"/>
    <lineage>
        <taxon>Eukaryota</taxon>
        <taxon>Viridiplantae</taxon>
        <taxon>Streptophyta</taxon>
        <taxon>Embryophyta</taxon>
        <taxon>Tracheophyta</taxon>
        <taxon>Spermatophyta</taxon>
        <taxon>Magnoliopsida</taxon>
        <taxon>Liliopsida</taxon>
        <taxon>Poales</taxon>
        <taxon>Poaceae</taxon>
        <taxon>BOP clade</taxon>
        <taxon>Oryzoideae</taxon>
        <taxon>Oryzeae</taxon>
        <taxon>Oryzinae</taxon>
        <taxon>Oryza</taxon>
    </lineage>
</organism>
<dbReference type="Pfam" id="PF13947">
    <property type="entry name" value="GUB_WAK_bind"/>
    <property type="match status" value="3"/>
</dbReference>
<feature type="domain" description="EGF-like" evidence="28">
    <location>
        <begin position="302"/>
        <end position="340"/>
    </location>
</feature>
<keyword evidence="13 24" id="KW-0547">Nucleotide-binding</keyword>
<dbReference type="Proteomes" id="UP000026960">
    <property type="component" value="Chromosome 8"/>
</dbReference>
<comment type="catalytic activity">
    <reaction evidence="21">
        <text>L-threonyl-[protein] + ATP = O-phospho-L-threonyl-[protein] + ADP + H(+)</text>
        <dbReference type="Rhea" id="RHEA:46608"/>
        <dbReference type="Rhea" id="RHEA-COMP:11060"/>
        <dbReference type="Rhea" id="RHEA-COMP:11605"/>
        <dbReference type="ChEBI" id="CHEBI:15378"/>
        <dbReference type="ChEBI" id="CHEBI:30013"/>
        <dbReference type="ChEBI" id="CHEBI:30616"/>
        <dbReference type="ChEBI" id="CHEBI:61977"/>
        <dbReference type="ChEBI" id="CHEBI:456216"/>
        <dbReference type="EC" id="2.7.11.1"/>
    </reaction>
</comment>
<dbReference type="PROSITE" id="PS00108">
    <property type="entry name" value="PROTEIN_KINASE_ST"/>
    <property type="match status" value="3"/>
</dbReference>
<dbReference type="EC" id="2.7.11.1" evidence="3"/>
<evidence type="ECO:0000256" key="9">
    <source>
        <dbReference type="ARBA" id="ARBA00022679"/>
    </source>
</evidence>
<evidence type="ECO:0000256" key="8">
    <source>
        <dbReference type="ARBA" id="ARBA00022614"/>
    </source>
</evidence>
<dbReference type="InterPro" id="IPR018097">
    <property type="entry name" value="EGF_Ca-bd_CS"/>
</dbReference>
<dbReference type="EnsemblPlants" id="OBART08G19500.1">
    <property type="protein sequence ID" value="OBART08G19500.1"/>
    <property type="gene ID" value="OBART08G19500"/>
</dbReference>
<dbReference type="GO" id="GO:0005524">
    <property type="term" value="F:ATP binding"/>
    <property type="evidence" value="ECO:0007669"/>
    <property type="project" value="UniProtKB-UniRule"/>
</dbReference>
<evidence type="ECO:0000313" key="30">
    <source>
        <dbReference type="Proteomes" id="UP000026960"/>
    </source>
</evidence>
<dbReference type="CDD" id="cd00054">
    <property type="entry name" value="EGF_CA"/>
    <property type="match status" value="2"/>
</dbReference>
<accession>A0A0D3H1U5</accession>
<feature type="transmembrane region" description="Helical" evidence="25">
    <location>
        <begin position="742"/>
        <end position="764"/>
    </location>
</feature>
<dbReference type="FunFam" id="3.30.200.20:FF:000043">
    <property type="entry name" value="Wall-associated receptor kinase 2"/>
    <property type="match status" value="2"/>
</dbReference>
<evidence type="ECO:0000256" key="10">
    <source>
        <dbReference type="ARBA" id="ARBA00022692"/>
    </source>
</evidence>
<evidence type="ECO:0000256" key="7">
    <source>
        <dbReference type="ARBA" id="ARBA00022553"/>
    </source>
</evidence>
<dbReference type="PROSITE" id="PS00010">
    <property type="entry name" value="ASX_HYDROXYL"/>
    <property type="match status" value="2"/>
</dbReference>
<dbReference type="SUPFAM" id="SSF57184">
    <property type="entry name" value="Growth factor receptor domain"/>
    <property type="match status" value="1"/>
</dbReference>
<dbReference type="InterPro" id="IPR000152">
    <property type="entry name" value="EGF-type_Asp/Asn_hydroxyl_site"/>
</dbReference>
<dbReference type="Gene3D" id="1.10.510.10">
    <property type="entry name" value="Transferase(Phosphotransferase) domain 1"/>
    <property type="match status" value="3"/>
</dbReference>
<feature type="domain" description="Protein kinase" evidence="27">
    <location>
        <begin position="428"/>
        <end position="706"/>
    </location>
</feature>
<comment type="subcellular location">
    <subcellularLocation>
        <location evidence="1">Cell membrane</location>
        <topology evidence="1">Single-pass membrane protein</topology>
    </subcellularLocation>
    <subcellularLocation>
        <location evidence="2">Membrane</location>
        <topology evidence="2">Single-pass type I membrane protein</topology>
    </subcellularLocation>
</comment>
<dbReference type="InterPro" id="IPR001245">
    <property type="entry name" value="Ser-Thr/Tyr_kinase_cat_dom"/>
</dbReference>
<dbReference type="SUPFAM" id="SSF57196">
    <property type="entry name" value="EGF/Laminin"/>
    <property type="match status" value="1"/>
</dbReference>
<evidence type="ECO:0000256" key="24">
    <source>
        <dbReference type="PROSITE-ProRule" id="PRU10141"/>
    </source>
</evidence>
<dbReference type="FunFam" id="2.10.25.10:FF:000009">
    <property type="entry name" value="Low-density lipoprotein receptor isoform 1"/>
    <property type="match status" value="1"/>
</dbReference>
<dbReference type="FunFam" id="3.30.200.20:FF:001380">
    <property type="entry name" value="Protein kinase superfamily protein"/>
    <property type="match status" value="1"/>
</dbReference>
<keyword evidence="17 25" id="KW-0472">Membrane</keyword>
<keyword evidence="20" id="KW-0325">Glycoprotein</keyword>
<dbReference type="Gramene" id="OBART08G19500.1">
    <property type="protein sequence ID" value="OBART08G19500.1"/>
    <property type="gene ID" value="OBART08G19500"/>
</dbReference>
<proteinExistence type="predicted"/>
<dbReference type="InterPro" id="IPR001881">
    <property type="entry name" value="EGF-like_Ca-bd_dom"/>
</dbReference>
<dbReference type="Pfam" id="PF07714">
    <property type="entry name" value="PK_Tyr_Ser-Thr"/>
    <property type="match status" value="3"/>
</dbReference>
<evidence type="ECO:0000256" key="22">
    <source>
        <dbReference type="ARBA" id="ARBA00048679"/>
    </source>
</evidence>
<evidence type="ECO:0000259" key="28">
    <source>
        <dbReference type="PROSITE" id="PS50026"/>
    </source>
</evidence>
<feature type="transmembrane region" description="Helical" evidence="25">
    <location>
        <begin position="353"/>
        <end position="376"/>
    </location>
</feature>
<dbReference type="Pfam" id="PF07645">
    <property type="entry name" value="EGF_CA"/>
    <property type="match status" value="2"/>
</dbReference>
<keyword evidence="11 26" id="KW-0732">Signal</keyword>
<dbReference type="HOGENOM" id="CLU_000288_164_0_1"/>
<evidence type="ECO:0000256" key="12">
    <source>
        <dbReference type="ARBA" id="ARBA00022737"/>
    </source>
</evidence>
<dbReference type="GO" id="GO:0005509">
    <property type="term" value="F:calcium ion binding"/>
    <property type="evidence" value="ECO:0007669"/>
    <property type="project" value="InterPro"/>
</dbReference>
<dbReference type="PANTHER" id="PTHR27005">
    <property type="entry name" value="WALL-ASSOCIATED RECEPTOR KINASE-LIKE 21"/>
    <property type="match status" value="1"/>
</dbReference>
<evidence type="ECO:0000256" key="17">
    <source>
        <dbReference type="ARBA" id="ARBA00023136"/>
    </source>
</evidence>
<dbReference type="PANTHER" id="PTHR27005:SF10">
    <property type="entry name" value="OS08G0501500 PROTEIN"/>
    <property type="match status" value="1"/>
</dbReference>
<evidence type="ECO:0000313" key="29">
    <source>
        <dbReference type="EnsemblPlants" id="OBART08G19500.1"/>
    </source>
</evidence>
<keyword evidence="5" id="KW-0723">Serine/threonine-protein kinase</keyword>